<sequence length="456" mass="49320">MTLAQLREKLKADRMKLAALRGKAAADGATAEDRAAYKAGIATCNQVLDLIKDAEEEERIEGLSSKGANDPIEGIGHNGGPDVRTWAVPKQTVAKEQKTLLAVAADAKAALINKYGDPKERATAISVLKAEGFGDFADEQIAIQRRKTVTSGISSNVLLPQPVTSEVIELLRPQATFLEGNPRRVRLIGGKFRQPRGASPATAAYVGEGAKKPVGTPGFDDINMSSYKLAGIVLLTNEALKWPVVDIEAYVRNDLRQVLGLTMDSAMYFGNGTGATPLGIFKKSGITTLDASTTGYFANVKAPTVAEIDSIASRMILSMTGANIVMTNKWRWIFSYRTWHYLSNLRDGNGNRIYPELAQGNFKGISFLVSNQIPENGGTTTDESSLSLVDFGHVLFAEEEGMIMKSSTEATIDDNGTTVFLWQQNMMAILAEMEHDVTLDQSKAVATLTKVRWGAP</sequence>
<evidence type="ECO:0000313" key="4">
    <source>
        <dbReference type="EMBL" id="KMO34318.1"/>
    </source>
</evidence>
<protein>
    <recommendedName>
        <fullName evidence="3">Phage capsid-like C-terminal domain-containing protein</fullName>
    </recommendedName>
</protein>
<organism evidence="4 5">
    <name type="scientific">Methylobacterium aquaticum</name>
    <dbReference type="NCBI Taxonomy" id="270351"/>
    <lineage>
        <taxon>Bacteria</taxon>
        <taxon>Pseudomonadati</taxon>
        <taxon>Pseudomonadota</taxon>
        <taxon>Alphaproteobacteria</taxon>
        <taxon>Hyphomicrobiales</taxon>
        <taxon>Methylobacteriaceae</taxon>
        <taxon>Methylobacterium</taxon>
    </lineage>
</organism>
<dbReference type="NCBIfam" id="TIGR01554">
    <property type="entry name" value="major_cap_HK97"/>
    <property type="match status" value="1"/>
</dbReference>
<reference evidence="4 5" key="1">
    <citation type="submission" date="2015-03" db="EMBL/GenBank/DDBJ databases">
        <title>Genome sequencing of Methylobacterium aquaticum DSM16371 type strain.</title>
        <authorList>
            <person name="Chaudhry V."/>
            <person name="Patil P.B."/>
        </authorList>
    </citation>
    <scope>NUCLEOTIDE SEQUENCE [LARGE SCALE GENOMIC DNA]</scope>
    <source>
        <strain evidence="4 5">DSM 16371</strain>
    </source>
</reference>
<dbReference type="Proteomes" id="UP000035929">
    <property type="component" value="Unassembled WGS sequence"/>
</dbReference>
<dbReference type="SUPFAM" id="SSF56563">
    <property type="entry name" value="Major capsid protein gp5"/>
    <property type="match status" value="1"/>
</dbReference>
<dbReference type="PATRIC" id="fig|270351.6.peg.350"/>
<feature type="domain" description="Phage capsid-like C-terminal" evidence="3">
    <location>
        <begin position="157"/>
        <end position="449"/>
    </location>
</feature>
<proteinExistence type="predicted"/>
<evidence type="ECO:0000259" key="3">
    <source>
        <dbReference type="Pfam" id="PF05065"/>
    </source>
</evidence>
<comment type="subcellular location">
    <subcellularLocation>
        <location evidence="1">Virion</location>
    </subcellularLocation>
</comment>
<dbReference type="AlphaFoldDB" id="A0A0J6SLM0"/>
<dbReference type="RefSeq" id="WP_048464512.1">
    <property type="nucleotide sequence ID" value="NZ_LABX01000106.1"/>
</dbReference>
<gene>
    <name evidence="4" type="ORF">VP06_14730</name>
</gene>
<dbReference type="Gene3D" id="3.30.2400.10">
    <property type="entry name" value="Major capsid protein gp5"/>
    <property type="match status" value="1"/>
</dbReference>
<dbReference type="Pfam" id="PF05065">
    <property type="entry name" value="Phage_capsid"/>
    <property type="match status" value="1"/>
</dbReference>
<comment type="caution">
    <text evidence="4">The sequence shown here is derived from an EMBL/GenBank/DDBJ whole genome shotgun (WGS) entry which is preliminary data.</text>
</comment>
<accession>A0A0J6SLM0</accession>
<evidence type="ECO:0000256" key="1">
    <source>
        <dbReference type="ARBA" id="ARBA00004328"/>
    </source>
</evidence>
<evidence type="ECO:0000313" key="5">
    <source>
        <dbReference type="Proteomes" id="UP000035929"/>
    </source>
</evidence>
<dbReference type="InterPro" id="IPR054612">
    <property type="entry name" value="Phage_capsid-like_C"/>
</dbReference>
<feature type="region of interest" description="Disordered" evidence="2">
    <location>
        <begin position="62"/>
        <end position="83"/>
    </location>
</feature>
<dbReference type="EMBL" id="LABX01000106">
    <property type="protein sequence ID" value="KMO34318.1"/>
    <property type="molecule type" value="Genomic_DNA"/>
</dbReference>
<evidence type="ECO:0000256" key="2">
    <source>
        <dbReference type="SAM" id="MobiDB-lite"/>
    </source>
</evidence>
<dbReference type="OrthoDB" id="6982310at2"/>
<dbReference type="InterPro" id="IPR024455">
    <property type="entry name" value="Phage_capsid"/>
</dbReference>
<name>A0A0J6SLM0_9HYPH</name>